<name>A0A7J5A871_9FLAO</name>
<sequence length="412" mass="49196">MEYLKKFKENNPYSKVEIETKHIKISKPWDDDTFIILMDKSEDLSALDNVKLVDYLVAIYHYKEKKIEFIFAPIETDTGILKRKFDYNFQGKTYNCYFDKSSKALEILAKGFQQTKTSTKTNYRELRMYNDFYTLDEQPEFIKEFYKDCEAFSFYISGDFTSIENDFTYFLRLLNFYMEYFDRESPKIILHRKETLKDEFIIPCLSDDGDEFPKSINAHNIELTVLETIDVANKTDDIRLQFIFYYQVLEYCTYYFLDTSIKKELNQILKKPDINSKSKEYTKSIIDKLQDHYYKNKDDSVKMEKTILEFISIDDLKLELSKNCEFFCKDIEFDGGLVVKKLFNKVEDLDSVTENLLTAIRKNIEKIRNVLVHLREQRENKVILPTPDNDVKLTPYLFLIKRMAEKIALQFE</sequence>
<evidence type="ECO:0000313" key="2">
    <source>
        <dbReference type="Proteomes" id="UP000490922"/>
    </source>
</evidence>
<accession>A0A7J5A871</accession>
<dbReference type="Proteomes" id="UP000490922">
    <property type="component" value="Unassembled WGS sequence"/>
</dbReference>
<dbReference type="EMBL" id="WAEM01000012">
    <property type="protein sequence ID" value="KAB1153756.1"/>
    <property type="molecule type" value="Genomic_DNA"/>
</dbReference>
<reference evidence="1 2" key="1">
    <citation type="submission" date="2019-09" db="EMBL/GenBank/DDBJ databases">
        <title>Flavobacterium sp. nov., isolated from glacier ice.</title>
        <authorList>
            <person name="Liu Q."/>
        </authorList>
    </citation>
    <scope>NUCLEOTIDE SEQUENCE [LARGE SCALE GENOMIC DNA]</scope>
    <source>
        <strain evidence="1 2">NBRC 112527</strain>
    </source>
</reference>
<dbReference type="RefSeq" id="WP_151108560.1">
    <property type="nucleotide sequence ID" value="NZ_WAEM01000012.1"/>
</dbReference>
<comment type="caution">
    <text evidence="1">The sequence shown here is derived from an EMBL/GenBank/DDBJ whole genome shotgun (WGS) entry which is preliminary data.</text>
</comment>
<proteinExistence type="predicted"/>
<protein>
    <submittedName>
        <fullName evidence="1">Uncharacterized protein</fullName>
    </submittedName>
</protein>
<dbReference type="AlphaFoldDB" id="A0A7J5A871"/>
<organism evidence="1 2">
    <name type="scientific">Flavobacterium luteum</name>
    <dbReference type="NCBI Taxonomy" id="2026654"/>
    <lineage>
        <taxon>Bacteria</taxon>
        <taxon>Pseudomonadati</taxon>
        <taxon>Bacteroidota</taxon>
        <taxon>Flavobacteriia</taxon>
        <taxon>Flavobacteriales</taxon>
        <taxon>Flavobacteriaceae</taxon>
        <taxon>Flavobacterium</taxon>
    </lineage>
</organism>
<evidence type="ECO:0000313" key="1">
    <source>
        <dbReference type="EMBL" id="KAB1153756.1"/>
    </source>
</evidence>
<gene>
    <name evidence="1" type="ORF">F6464_13905</name>
</gene>
<dbReference type="OrthoDB" id="740449at2"/>
<keyword evidence="2" id="KW-1185">Reference proteome</keyword>